<keyword evidence="2" id="KW-0378">Hydrolase</keyword>
<dbReference type="SUPFAM" id="SSF53756">
    <property type="entry name" value="UDP-Glycosyltransferase/glycogen phosphorylase"/>
    <property type="match status" value="1"/>
</dbReference>
<dbReference type="EMBL" id="JAGSOJ010000007">
    <property type="protein sequence ID" value="MCM1992639.1"/>
    <property type="molecule type" value="Genomic_DNA"/>
</dbReference>
<evidence type="ECO:0000313" key="2">
    <source>
        <dbReference type="EMBL" id="MCM1992639.1"/>
    </source>
</evidence>
<sequence length="386" mass="44162">MLKICVFTGTRAEYGLLRPLLFKFKEDREIDLTIVVSGSHLSEKYGYTYKEILKDEFPSLEIIDIHLKHNHDLGICKSMGIAFEEYSNGMKRVNPDMMVILGDRYEAFAMASVCHVMKIPIAHIHGGEVTEGAYDDAFRHSISKMSYLHFVSCDEYRRRVIQLGESPERVFTVGALGVENIINMDKMSKQELGNELGFNLDGDYCVITCHPETLKKGDISYIEEMLSAIDEWKELKCIFTGSNSDGGGEKINKRLIEYAFKNRERCIFVKSLGIRRYLSAVESCEFVMGNSSSGVIEVPAFKKPVINIGDRQKGRIRSKCVIDIPWDKKQIMESMKYVQTEKMREVCMASDNIFGDGNTSKRILSIMKDFLENDKITLEKKFYDVR</sequence>
<dbReference type="NCBIfam" id="TIGR03568">
    <property type="entry name" value="NeuC_NnaA"/>
    <property type="match status" value="1"/>
</dbReference>
<dbReference type="InterPro" id="IPR029767">
    <property type="entry name" value="WecB-like"/>
</dbReference>
<dbReference type="InterPro" id="IPR020004">
    <property type="entry name" value="UDP-GlcNAc_Epase"/>
</dbReference>
<comment type="caution">
    <text evidence="2">The sequence shown here is derived from an EMBL/GenBank/DDBJ whole genome shotgun (WGS) entry which is preliminary data.</text>
</comment>
<dbReference type="Gene3D" id="3.40.50.2000">
    <property type="entry name" value="Glycogen Phosphorylase B"/>
    <property type="match status" value="2"/>
</dbReference>
<keyword evidence="3" id="KW-1185">Reference proteome</keyword>
<protein>
    <submittedName>
        <fullName evidence="2">UDP-N-acetylglucosamine 2-epimerase (Hydrolyzing)</fullName>
        <ecNumber evidence="2">3.2.1.183</ecNumber>
    </submittedName>
</protein>
<dbReference type="GO" id="GO:0004553">
    <property type="term" value="F:hydrolase activity, hydrolyzing O-glycosyl compounds"/>
    <property type="evidence" value="ECO:0007669"/>
    <property type="project" value="InterPro"/>
</dbReference>
<reference evidence="2" key="2">
    <citation type="submission" date="2021-04" db="EMBL/GenBank/DDBJ databases">
        <authorList>
            <person name="Dong X."/>
        </authorList>
    </citation>
    <scope>NUCLEOTIDE SEQUENCE</scope>
    <source>
        <strain evidence="2">ZWT</strain>
    </source>
</reference>
<evidence type="ECO:0000313" key="3">
    <source>
        <dbReference type="Proteomes" id="UP001056429"/>
    </source>
</evidence>
<feature type="domain" description="UDP-N-acetylglucosamine 2-epimerase" evidence="1">
    <location>
        <begin position="24"/>
        <end position="368"/>
    </location>
</feature>
<dbReference type="CDD" id="cd03786">
    <property type="entry name" value="GTB_UDP-GlcNAc_2-Epimerase"/>
    <property type="match status" value="1"/>
</dbReference>
<dbReference type="InterPro" id="IPR003331">
    <property type="entry name" value="UDP_GlcNAc_Epimerase_2_dom"/>
</dbReference>
<keyword evidence="2" id="KW-0326">Glycosidase</keyword>
<reference evidence="2" key="1">
    <citation type="journal article" date="2021" name="mSystems">
        <title>Bacteria and Archaea Synergistically Convert Glycine Betaine to Biogenic Methane in the Formosa Cold Seep of the South China Sea.</title>
        <authorList>
            <person name="Li L."/>
            <person name="Zhang W."/>
            <person name="Zhang S."/>
            <person name="Song L."/>
            <person name="Sun Q."/>
            <person name="Zhang H."/>
            <person name="Xiang H."/>
            <person name="Dong X."/>
        </authorList>
    </citation>
    <scope>NUCLEOTIDE SEQUENCE</scope>
    <source>
        <strain evidence="2">ZWT</strain>
    </source>
</reference>
<dbReference type="Pfam" id="PF02350">
    <property type="entry name" value="Epimerase_2"/>
    <property type="match status" value="1"/>
</dbReference>
<gene>
    <name evidence="2" type="primary">neuC</name>
    <name evidence="2" type="ORF">KDK92_23230</name>
</gene>
<evidence type="ECO:0000259" key="1">
    <source>
        <dbReference type="Pfam" id="PF02350"/>
    </source>
</evidence>
<dbReference type="PANTHER" id="PTHR43174:SF3">
    <property type="entry name" value="UDP-N-ACETYLGLUCOSAMINE 2-EPIMERASE"/>
    <property type="match status" value="1"/>
</dbReference>
<name>A0A9J6P778_9CLOT</name>
<dbReference type="PANTHER" id="PTHR43174">
    <property type="entry name" value="UDP-N-ACETYLGLUCOSAMINE 2-EPIMERASE"/>
    <property type="match status" value="1"/>
</dbReference>
<dbReference type="AlphaFoldDB" id="A0A9J6P778"/>
<dbReference type="RefSeq" id="WP_250861814.1">
    <property type="nucleotide sequence ID" value="NZ_JAGSOJ010000007.1"/>
</dbReference>
<accession>A0A9J6P778</accession>
<dbReference type="GO" id="GO:0006047">
    <property type="term" value="P:UDP-N-acetylglucosamine metabolic process"/>
    <property type="evidence" value="ECO:0007669"/>
    <property type="project" value="InterPro"/>
</dbReference>
<organism evidence="2 3">
    <name type="scientific">Oceanirhabdus seepicola</name>
    <dbReference type="NCBI Taxonomy" id="2828781"/>
    <lineage>
        <taxon>Bacteria</taxon>
        <taxon>Bacillati</taxon>
        <taxon>Bacillota</taxon>
        <taxon>Clostridia</taxon>
        <taxon>Eubacteriales</taxon>
        <taxon>Clostridiaceae</taxon>
        <taxon>Oceanirhabdus</taxon>
    </lineage>
</organism>
<dbReference type="Proteomes" id="UP001056429">
    <property type="component" value="Unassembled WGS sequence"/>
</dbReference>
<dbReference type="EC" id="3.2.1.183" evidence="2"/>
<proteinExistence type="predicted"/>